<dbReference type="EMBL" id="JBCEVZ010000077">
    <property type="protein sequence ID" value="MEL5996505.1"/>
    <property type="molecule type" value="Genomic_DNA"/>
</dbReference>
<evidence type="ECO:0000313" key="2">
    <source>
        <dbReference type="EMBL" id="MEL5996505.1"/>
    </source>
</evidence>
<dbReference type="Proteomes" id="UP001479606">
    <property type="component" value="Unassembled WGS sequence"/>
</dbReference>
<gene>
    <name evidence="2" type="ORF">AAFH49_19990</name>
</gene>
<organism evidence="2 3">
    <name type="scientific">Hymenobacter segetis</name>
    <dbReference type="NCBI Taxonomy" id="2025509"/>
    <lineage>
        <taxon>Bacteria</taxon>
        <taxon>Pseudomonadati</taxon>
        <taxon>Bacteroidota</taxon>
        <taxon>Cytophagia</taxon>
        <taxon>Cytophagales</taxon>
        <taxon>Hymenobacteraceae</taxon>
        <taxon>Hymenobacter</taxon>
    </lineage>
</organism>
<dbReference type="Pfam" id="PF18962">
    <property type="entry name" value="Por_Secre_tail"/>
    <property type="match status" value="1"/>
</dbReference>
<reference evidence="2 3" key="1">
    <citation type="journal article" date="2018" name="Arch. Microbiol.">
        <title>Hymenobacter segetis sp. nov., isolated from soil.</title>
        <authorList>
            <person name="Ten L.N."/>
            <person name="Lim S.J."/>
            <person name="Kim B.O."/>
            <person name="Kang I.K."/>
            <person name="Jung H.Y."/>
        </authorList>
    </citation>
    <scope>NUCLEOTIDE SEQUENCE [LARGE SCALE GENOMIC DNA]</scope>
    <source>
        <strain evidence="2 3">S7-3-11</strain>
    </source>
</reference>
<proteinExistence type="predicted"/>
<evidence type="ECO:0000259" key="1">
    <source>
        <dbReference type="Pfam" id="PF18962"/>
    </source>
</evidence>
<comment type="caution">
    <text evidence="2">The sequence shown here is derived from an EMBL/GenBank/DDBJ whole genome shotgun (WGS) entry which is preliminary data.</text>
</comment>
<feature type="domain" description="Secretion system C-terminal sorting" evidence="1">
    <location>
        <begin position="88"/>
        <end position="153"/>
    </location>
</feature>
<dbReference type="Gene3D" id="2.60.40.10">
    <property type="entry name" value="Immunoglobulins"/>
    <property type="match status" value="1"/>
</dbReference>
<protein>
    <submittedName>
        <fullName evidence="2">T9SS type A sorting domain-containing protein</fullName>
    </submittedName>
</protein>
<dbReference type="InterPro" id="IPR026444">
    <property type="entry name" value="Secre_tail"/>
</dbReference>
<sequence>MSLSWATASEKNSDRFEIQRSATGEAYETLGLVKGQGNTTLAHDYSFVDSRSLAGTAYYRLRQVDSDGTFSYSPVVTVQTEASAKVVLYPNPSANQLILPAGLGVVEYRVFNALGQTLLAGKATDNDRLDITSLPKGPFFLELSGATGHRTQRLLRE</sequence>
<evidence type="ECO:0000313" key="3">
    <source>
        <dbReference type="Proteomes" id="UP001479606"/>
    </source>
</evidence>
<dbReference type="NCBIfam" id="TIGR04183">
    <property type="entry name" value="Por_Secre_tail"/>
    <property type="match status" value="1"/>
</dbReference>
<keyword evidence="3" id="KW-1185">Reference proteome</keyword>
<accession>A0ABU9M112</accession>
<dbReference type="InterPro" id="IPR013783">
    <property type="entry name" value="Ig-like_fold"/>
</dbReference>
<dbReference type="RefSeq" id="WP_342300953.1">
    <property type="nucleotide sequence ID" value="NZ_JBCEVZ010000077.1"/>
</dbReference>
<name>A0ABU9M112_9BACT</name>